<organism evidence="1 2">
    <name type="scientific">Rangifer tarandus platyrhynchus</name>
    <name type="common">Svalbard reindeer</name>
    <dbReference type="NCBI Taxonomy" id="3082113"/>
    <lineage>
        <taxon>Eukaryota</taxon>
        <taxon>Metazoa</taxon>
        <taxon>Chordata</taxon>
        <taxon>Craniata</taxon>
        <taxon>Vertebrata</taxon>
        <taxon>Euteleostomi</taxon>
        <taxon>Mammalia</taxon>
        <taxon>Eutheria</taxon>
        <taxon>Laurasiatheria</taxon>
        <taxon>Artiodactyla</taxon>
        <taxon>Ruminantia</taxon>
        <taxon>Pecora</taxon>
        <taxon>Cervidae</taxon>
        <taxon>Odocoileinae</taxon>
        <taxon>Rangifer</taxon>
    </lineage>
</organism>
<reference evidence="1" key="1">
    <citation type="submission" date="2023-04" db="EMBL/GenBank/DDBJ databases">
        <authorList>
            <consortium name="ELIXIR-Norway"/>
        </authorList>
    </citation>
    <scope>NUCLEOTIDE SEQUENCE [LARGE SCALE GENOMIC DNA]</scope>
</reference>
<evidence type="ECO:0000313" key="2">
    <source>
        <dbReference type="Proteomes" id="UP001176941"/>
    </source>
</evidence>
<dbReference type="PANTHER" id="PTHR46596:SF1">
    <property type="entry name" value="SORTING NEXIN-4"/>
    <property type="match status" value="1"/>
</dbReference>
<dbReference type="EMBL" id="OX459941">
    <property type="protein sequence ID" value="CAI9175663.1"/>
    <property type="molecule type" value="Genomic_DNA"/>
</dbReference>
<accession>A0ABN8ZQ53</accession>
<evidence type="ECO:0000313" key="1">
    <source>
        <dbReference type="EMBL" id="CAI9175663.1"/>
    </source>
</evidence>
<dbReference type="InterPro" id="IPR027267">
    <property type="entry name" value="AH/BAR_dom_sf"/>
</dbReference>
<dbReference type="InterPro" id="IPR034783">
    <property type="entry name" value="SNX4"/>
</dbReference>
<dbReference type="Proteomes" id="UP001176941">
    <property type="component" value="Chromosome 5"/>
</dbReference>
<sequence>MDCRVSAGHHMDVYASSIDDILEDEEHYADQLKEYLFYAEALRYASSIDDILEDEEHYADQLKEYLFYAEALRAVCRKHELMQYDLEMAAQDLASKKQQCEELATGGELFSIWVCGIIITNLK</sequence>
<dbReference type="PANTHER" id="PTHR46596">
    <property type="entry name" value="SORTING NEXIN-4"/>
    <property type="match status" value="1"/>
</dbReference>
<proteinExistence type="predicted"/>
<dbReference type="Gene3D" id="1.20.1270.60">
    <property type="entry name" value="Arfaptin homology (AH) domain/BAR domain"/>
    <property type="match status" value="1"/>
</dbReference>
<gene>
    <name evidence="1" type="ORF">MRATA1EN1_LOCUS24625</name>
</gene>
<keyword evidence="2" id="KW-1185">Reference proteome</keyword>
<protein>
    <submittedName>
        <fullName evidence="1">Uncharacterized protein</fullName>
    </submittedName>
</protein>
<name>A0ABN8ZQ53_RANTA</name>